<gene>
    <name evidence="2" type="ORF">EUX98_g2851</name>
</gene>
<dbReference type="GO" id="GO:0005524">
    <property type="term" value="F:ATP binding"/>
    <property type="evidence" value="ECO:0007669"/>
    <property type="project" value="InterPro"/>
</dbReference>
<comment type="caution">
    <text evidence="2">The sequence shown here is derived from an EMBL/GenBank/DDBJ whole genome shotgun (WGS) entry which is preliminary data.</text>
</comment>
<dbReference type="Proteomes" id="UP000308730">
    <property type="component" value="Unassembled WGS sequence"/>
</dbReference>
<dbReference type="Pfam" id="PF07714">
    <property type="entry name" value="PK_Tyr_Ser-Thr"/>
    <property type="match status" value="1"/>
</dbReference>
<reference evidence="2 3" key="1">
    <citation type="submission" date="2019-02" db="EMBL/GenBank/DDBJ databases">
        <title>Genome sequencing of the rare red list fungi Antrodiella citrinella (Flaviporus citrinellus).</title>
        <authorList>
            <person name="Buettner E."/>
            <person name="Kellner H."/>
        </authorList>
    </citation>
    <scope>NUCLEOTIDE SEQUENCE [LARGE SCALE GENOMIC DNA]</scope>
    <source>
        <strain evidence="2 3">DSM 108506</strain>
    </source>
</reference>
<proteinExistence type="predicted"/>
<dbReference type="InterPro" id="IPR011009">
    <property type="entry name" value="Kinase-like_dom_sf"/>
</dbReference>
<organism evidence="2 3">
    <name type="scientific">Antrodiella citrinella</name>
    <dbReference type="NCBI Taxonomy" id="2447956"/>
    <lineage>
        <taxon>Eukaryota</taxon>
        <taxon>Fungi</taxon>
        <taxon>Dikarya</taxon>
        <taxon>Basidiomycota</taxon>
        <taxon>Agaricomycotina</taxon>
        <taxon>Agaricomycetes</taxon>
        <taxon>Polyporales</taxon>
        <taxon>Steccherinaceae</taxon>
        <taxon>Antrodiella</taxon>
    </lineage>
</organism>
<dbReference type="PROSITE" id="PS50011">
    <property type="entry name" value="PROTEIN_KINASE_DOM"/>
    <property type="match status" value="1"/>
</dbReference>
<dbReference type="InterPro" id="IPR008266">
    <property type="entry name" value="Tyr_kinase_AS"/>
</dbReference>
<dbReference type="EMBL" id="SGPM01000050">
    <property type="protein sequence ID" value="THH31341.1"/>
    <property type="molecule type" value="Genomic_DNA"/>
</dbReference>
<dbReference type="OrthoDB" id="3265205at2759"/>
<feature type="domain" description="Protein kinase" evidence="1">
    <location>
        <begin position="54"/>
        <end position="320"/>
    </location>
</feature>
<sequence length="323" mass="36210">MSGVVDGTLEILQQGLDDPSTDSNQRNEIFRLLLRSVVDLSVLPPSYYIQGVTRQHTEPHRMGGFADVYRAMWQSQAVAIKVMRMFSSSQAEDRDPIQSAFLREIVVSRQVEHPFVQPFWGVDRVTFAPRLGLISPWQPYGNINEAMDTLSRDNTPIPYNIWLLQIAKGLQHLHCIGIVHGDLRGANILIDEHLHPRLTDFGLSILADAYTRTLGSQGGVAVRWSPPELISGVILRPNFASDVYAFGCTCIELYGRQKPFGHISNDVQVIYQLALGAQPERPTAGVPIPELLWHLISQCLDKDPARRPTVTDIVRQMEVIVQS</sequence>
<dbReference type="Gene3D" id="1.10.510.10">
    <property type="entry name" value="Transferase(Phosphotransferase) domain 1"/>
    <property type="match status" value="1"/>
</dbReference>
<dbReference type="PROSITE" id="PS00109">
    <property type="entry name" value="PROTEIN_KINASE_TYR"/>
    <property type="match status" value="1"/>
</dbReference>
<evidence type="ECO:0000313" key="3">
    <source>
        <dbReference type="Proteomes" id="UP000308730"/>
    </source>
</evidence>
<accession>A0A4S4N0W5</accession>
<dbReference type="InterPro" id="IPR051681">
    <property type="entry name" value="Ser/Thr_Kinases-Pseudokinases"/>
</dbReference>
<dbReference type="AlphaFoldDB" id="A0A4S4N0W5"/>
<dbReference type="SUPFAM" id="SSF56112">
    <property type="entry name" value="Protein kinase-like (PK-like)"/>
    <property type="match status" value="1"/>
</dbReference>
<protein>
    <recommendedName>
        <fullName evidence="1">Protein kinase domain-containing protein</fullName>
    </recommendedName>
</protein>
<name>A0A4S4N0W5_9APHY</name>
<dbReference type="GO" id="GO:0004674">
    <property type="term" value="F:protein serine/threonine kinase activity"/>
    <property type="evidence" value="ECO:0007669"/>
    <property type="project" value="TreeGrafter"/>
</dbReference>
<evidence type="ECO:0000313" key="2">
    <source>
        <dbReference type="EMBL" id="THH31341.1"/>
    </source>
</evidence>
<dbReference type="PANTHER" id="PTHR44329">
    <property type="entry name" value="SERINE/THREONINE-PROTEIN KINASE TNNI3K-RELATED"/>
    <property type="match status" value="1"/>
</dbReference>
<evidence type="ECO:0000259" key="1">
    <source>
        <dbReference type="PROSITE" id="PS50011"/>
    </source>
</evidence>
<dbReference type="InterPro" id="IPR001245">
    <property type="entry name" value="Ser-Thr/Tyr_kinase_cat_dom"/>
</dbReference>
<keyword evidence="3" id="KW-1185">Reference proteome</keyword>
<dbReference type="InterPro" id="IPR000719">
    <property type="entry name" value="Prot_kinase_dom"/>
</dbReference>